<comment type="caution">
    <text evidence="1">The sequence shown here is derived from an EMBL/GenBank/DDBJ whole genome shotgun (WGS) entry which is preliminary data.</text>
</comment>
<sequence length="209" mass="22430">MLTPRHEALLATLLGMTVGVAAFGIYVGVRDEPLTGARPQIVATTPVQKPSPDPAAGALDGTALTFVSKTFGPGGQALVPSDWPQDERANDETRFEHPSSVWMIRFVNSPSRRDTDRQVSDRAKKVRNQTDLRIVSEDDTTLVYTYTRNAGKEPRMVLSRWIPAIDGEGTLAEITVAGRPEDAAGMAIVLAKATESYQPVNGSASGQPG</sequence>
<keyword evidence="2" id="KW-1185">Reference proteome</keyword>
<evidence type="ECO:0008006" key="3">
    <source>
        <dbReference type="Google" id="ProtNLM"/>
    </source>
</evidence>
<evidence type="ECO:0000313" key="2">
    <source>
        <dbReference type="Proteomes" id="UP001589890"/>
    </source>
</evidence>
<dbReference type="RefSeq" id="WP_380052557.1">
    <property type="nucleotide sequence ID" value="NZ_JBHLTC010000035.1"/>
</dbReference>
<organism evidence="1 2">
    <name type="scientific">Kribbella deserti</name>
    <dbReference type="NCBI Taxonomy" id="1926257"/>
    <lineage>
        <taxon>Bacteria</taxon>
        <taxon>Bacillati</taxon>
        <taxon>Actinomycetota</taxon>
        <taxon>Actinomycetes</taxon>
        <taxon>Propionibacteriales</taxon>
        <taxon>Kribbellaceae</taxon>
        <taxon>Kribbella</taxon>
    </lineage>
</organism>
<name>A0ABV6QSI0_9ACTN</name>
<accession>A0ABV6QSI0</accession>
<evidence type="ECO:0000313" key="1">
    <source>
        <dbReference type="EMBL" id="MFC0627600.1"/>
    </source>
</evidence>
<dbReference type="EMBL" id="JBHLTC010000035">
    <property type="protein sequence ID" value="MFC0627600.1"/>
    <property type="molecule type" value="Genomic_DNA"/>
</dbReference>
<gene>
    <name evidence="1" type="ORF">ACFFGN_26240</name>
</gene>
<dbReference type="Proteomes" id="UP001589890">
    <property type="component" value="Unassembled WGS sequence"/>
</dbReference>
<reference evidence="1 2" key="1">
    <citation type="submission" date="2024-09" db="EMBL/GenBank/DDBJ databases">
        <authorList>
            <person name="Sun Q."/>
            <person name="Mori K."/>
        </authorList>
    </citation>
    <scope>NUCLEOTIDE SEQUENCE [LARGE SCALE GENOMIC DNA]</scope>
    <source>
        <strain evidence="1 2">CGMCC 1.15906</strain>
    </source>
</reference>
<proteinExistence type="predicted"/>
<protein>
    <recommendedName>
        <fullName evidence="3">DUF4245 domain-containing protein</fullName>
    </recommendedName>
</protein>